<dbReference type="PANTHER" id="PTHR14871">
    <property type="entry name" value="DYNEIN REGULATORY COMPLEX PROTEIN 9"/>
    <property type="match status" value="1"/>
</dbReference>
<evidence type="ECO:0000313" key="12">
    <source>
        <dbReference type="EMBL" id="KAG9493861.1"/>
    </source>
</evidence>
<dbReference type="OrthoDB" id="10254713at2759"/>
<proteinExistence type="inferred from homology"/>
<keyword evidence="6" id="KW-0969">Cilium</keyword>
<keyword evidence="4" id="KW-0963">Cytoplasm</keyword>
<evidence type="ECO:0000256" key="11">
    <source>
        <dbReference type="SAM" id="MobiDB-lite"/>
    </source>
</evidence>
<dbReference type="PANTHER" id="PTHR14871:SF1">
    <property type="entry name" value="DYNEIN REGULATORY COMPLEX PROTEIN 9"/>
    <property type="match status" value="1"/>
</dbReference>
<dbReference type="InterPro" id="IPR000048">
    <property type="entry name" value="IQ_motif_EF-hand-BS"/>
</dbReference>
<evidence type="ECO:0000256" key="4">
    <source>
        <dbReference type="ARBA" id="ARBA00022490"/>
    </source>
</evidence>
<dbReference type="EMBL" id="WNTK01000001">
    <property type="protein sequence ID" value="KAG9493861.1"/>
    <property type="molecule type" value="Genomic_DNA"/>
</dbReference>
<organism evidence="12 13">
    <name type="scientific">Eleutherodactylus coqui</name>
    <name type="common">Puerto Rican coqui</name>
    <dbReference type="NCBI Taxonomy" id="57060"/>
    <lineage>
        <taxon>Eukaryota</taxon>
        <taxon>Metazoa</taxon>
        <taxon>Chordata</taxon>
        <taxon>Craniata</taxon>
        <taxon>Vertebrata</taxon>
        <taxon>Euteleostomi</taxon>
        <taxon>Amphibia</taxon>
        <taxon>Batrachia</taxon>
        <taxon>Anura</taxon>
        <taxon>Neobatrachia</taxon>
        <taxon>Hyloidea</taxon>
        <taxon>Eleutherodactylidae</taxon>
        <taxon>Eleutherodactylinae</taxon>
        <taxon>Eleutherodactylus</taxon>
        <taxon>Eleutherodactylus</taxon>
    </lineage>
</organism>
<evidence type="ECO:0000256" key="1">
    <source>
        <dbReference type="ARBA" id="ARBA00004611"/>
    </source>
</evidence>
<comment type="similarity">
    <text evidence="2">Belongs to the DRC9 family.</text>
</comment>
<evidence type="ECO:0000256" key="10">
    <source>
        <dbReference type="SAM" id="Coils"/>
    </source>
</evidence>
<feature type="coiled-coil region" evidence="10">
    <location>
        <begin position="264"/>
        <end position="344"/>
    </location>
</feature>
<dbReference type="Proteomes" id="UP000770717">
    <property type="component" value="Unassembled WGS sequence"/>
</dbReference>
<evidence type="ECO:0000313" key="13">
    <source>
        <dbReference type="Proteomes" id="UP000770717"/>
    </source>
</evidence>
<dbReference type="InterPro" id="IPR042618">
    <property type="entry name" value="IQCG"/>
</dbReference>
<keyword evidence="8" id="KW-0966">Cell projection</keyword>
<accession>A0A8J6FUS1</accession>
<dbReference type="GO" id="GO:0007288">
    <property type="term" value="P:sperm axoneme assembly"/>
    <property type="evidence" value="ECO:0007669"/>
    <property type="project" value="TreeGrafter"/>
</dbReference>
<evidence type="ECO:0000256" key="8">
    <source>
        <dbReference type="ARBA" id="ARBA00023273"/>
    </source>
</evidence>
<evidence type="ECO:0000256" key="3">
    <source>
        <dbReference type="ARBA" id="ARBA00013738"/>
    </source>
</evidence>
<dbReference type="CDD" id="cd23766">
    <property type="entry name" value="IQCG"/>
    <property type="match status" value="1"/>
</dbReference>
<reference evidence="12" key="1">
    <citation type="thesis" date="2020" institute="ProQuest LLC" country="789 East Eisenhower Parkway, Ann Arbor, MI, USA">
        <title>Comparative Genomics and Chromosome Evolution.</title>
        <authorList>
            <person name="Mudd A.B."/>
        </authorList>
    </citation>
    <scope>NUCLEOTIDE SEQUENCE</scope>
    <source>
        <strain evidence="12">HN-11 Male</strain>
        <tissue evidence="12">Kidney and liver</tissue>
    </source>
</reference>
<keyword evidence="5" id="KW-0282">Flagellum</keyword>
<name>A0A8J6FUS1_ELECQ</name>
<dbReference type="AlphaFoldDB" id="A0A8J6FUS1"/>
<evidence type="ECO:0000256" key="9">
    <source>
        <dbReference type="ARBA" id="ARBA00032183"/>
    </source>
</evidence>
<dbReference type="PROSITE" id="PS50096">
    <property type="entry name" value="IQ"/>
    <property type="match status" value="1"/>
</dbReference>
<keyword evidence="13" id="KW-1185">Reference proteome</keyword>
<evidence type="ECO:0000256" key="6">
    <source>
        <dbReference type="ARBA" id="ARBA00023069"/>
    </source>
</evidence>
<feature type="region of interest" description="Disordered" evidence="11">
    <location>
        <begin position="359"/>
        <end position="385"/>
    </location>
</feature>
<feature type="coiled-coil region" evidence="10">
    <location>
        <begin position="160"/>
        <end position="187"/>
    </location>
</feature>
<dbReference type="GO" id="GO:0005737">
    <property type="term" value="C:cytoplasm"/>
    <property type="evidence" value="ECO:0007669"/>
    <property type="project" value="TreeGrafter"/>
</dbReference>
<keyword evidence="7" id="KW-0206">Cytoskeleton</keyword>
<comment type="subcellular location">
    <subcellularLocation>
        <location evidence="1">Cytoplasm</location>
        <location evidence="1">Cytoskeleton</location>
        <location evidence="1">Flagellum axoneme</location>
    </subcellularLocation>
</comment>
<evidence type="ECO:0000256" key="5">
    <source>
        <dbReference type="ARBA" id="ARBA00022846"/>
    </source>
</evidence>
<sequence>MEALRVCTVLEDSLDQLSVLGYIMPVSYQGRNNIVGSEIGKILKTQRQTERNFEELIVSRAEIQLAPPPLLSKLQDLKEQVHETSERLKMSNVQFTKAARQSPLTSDNLKKVQADRQFAADVIADLLVELERSGSFQSLQHAVITEKEKKANFYNTIAREQEGRKKIKLLQKQLQDVKQEKKVELQSRTELIAYLKDQLQEMKAKTSMEGKYIKKDTELQMSQTQKKCNIAESNLQMELQKVKEKMDEEIRIHVEIENFLRQHQQKLEEQLEYWMEKYDKDTEEKQAELNSLKTSRTNDLSLLNDLAKQYEEYESVIIEDRLEKEKAQQKKKQEKMELASAIKIQAWWKGTMVRKSLGPYVKTKDKKGKEKGKKSKSQKGTKKKK</sequence>
<gene>
    <name evidence="12" type="ORF">GDO78_001631</name>
</gene>
<evidence type="ECO:0000256" key="7">
    <source>
        <dbReference type="ARBA" id="ARBA00023212"/>
    </source>
</evidence>
<dbReference type="Pfam" id="PF00612">
    <property type="entry name" value="IQ"/>
    <property type="match status" value="1"/>
</dbReference>
<keyword evidence="10" id="KW-0175">Coiled coil</keyword>
<evidence type="ECO:0000256" key="2">
    <source>
        <dbReference type="ARBA" id="ARBA00008222"/>
    </source>
</evidence>
<feature type="compositionally biased region" description="Basic residues" evidence="11">
    <location>
        <begin position="364"/>
        <end position="385"/>
    </location>
</feature>
<protein>
    <recommendedName>
        <fullName evidence="3">Dynein regulatory complex protein 9</fullName>
    </recommendedName>
    <alternativeName>
        <fullName evidence="9">IQ domain-containing protein G</fullName>
    </alternativeName>
</protein>
<dbReference type="GO" id="GO:0036126">
    <property type="term" value="C:sperm flagellum"/>
    <property type="evidence" value="ECO:0007669"/>
    <property type="project" value="TreeGrafter"/>
</dbReference>
<comment type="caution">
    <text evidence="12">The sequence shown here is derived from an EMBL/GenBank/DDBJ whole genome shotgun (WGS) entry which is preliminary data.</text>
</comment>